<dbReference type="AlphaFoldDB" id="A0A9P9DFV7"/>
<proteinExistence type="predicted"/>
<organism evidence="1 2">
    <name type="scientific">Dactylonectria macrodidyma</name>
    <dbReference type="NCBI Taxonomy" id="307937"/>
    <lineage>
        <taxon>Eukaryota</taxon>
        <taxon>Fungi</taxon>
        <taxon>Dikarya</taxon>
        <taxon>Ascomycota</taxon>
        <taxon>Pezizomycotina</taxon>
        <taxon>Sordariomycetes</taxon>
        <taxon>Hypocreomycetidae</taxon>
        <taxon>Hypocreales</taxon>
        <taxon>Nectriaceae</taxon>
        <taxon>Dactylonectria</taxon>
    </lineage>
</organism>
<dbReference type="EMBL" id="JAGMUV010000027">
    <property type="protein sequence ID" value="KAH7118498.1"/>
    <property type="molecule type" value="Genomic_DNA"/>
</dbReference>
<reference evidence="1" key="1">
    <citation type="journal article" date="2021" name="Nat. Commun.">
        <title>Genetic determinants of endophytism in the Arabidopsis root mycobiome.</title>
        <authorList>
            <person name="Mesny F."/>
            <person name="Miyauchi S."/>
            <person name="Thiergart T."/>
            <person name="Pickel B."/>
            <person name="Atanasova L."/>
            <person name="Karlsson M."/>
            <person name="Huettel B."/>
            <person name="Barry K.W."/>
            <person name="Haridas S."/>
            <person name="Chen C."/>
            <person name="Bauer D."/>
            <person name="Andreopoulos W."/>
            <person name="Pangilinan J."/>
            <person name="LaButti K."/>
            <person name="Riley R."/>
            <person name="Lipzen A."/>
            <person name="Clum A."/>
            <person name="Drula E."/>
            <person name="Henrissat B."/>
            <person name="Kohler A."/>
            <person name="Grigoriev I.V."/>
            <person name="Martin F.M."/>
            <person name="Hacquard S."/>
        </authorList>
    </citation>
    <scope>NUCLEOTIDE SEQUENCE</scope>
    <source>
        <strain evidence="1">MPI-CAGE-AT-0147</strain>
    </source>
</reference>
<accession>A0A9P9DFV7</accession>
<dbReference type="Proteomes" id="UP000738349">
    <property type="component" value="Unassembled WGS sequence"/>
</dbReference>
<name>A0A9P9DFV7_9HYPO</name>
<comment type="caution">
    <text evidence="1">The sequence shown here is derived from an EMBL/GenBank/DDBJ whole genome shotgun (WGS) entry which is preliminary data.</text>
</comment>
<evidence type="ECO:0000313" key="2">
    <source>
        <dbReference type="Proteomes" id="UP000738349"/>
    </source>
</evidence>
<keyword evidence="2" id="KW-1185">Reference proteome</keyword>
<dbReference type="OrthoDB" id="5059038at2759"/>
<gene>
    <name evidence="1" type="ORF">EDB81DRAFT_817876</name>
</gene>
<sequence>MSSDKVFSYCSWFADIREILEEIQSEKRREVVSWLLAAAKGLTAAMCLMRLKMLSPQTARQLFTAKVAPTMDYASP</sequence>
<evidence type="ECO:0000313" key="1">
    <source>
        <dbReference type="EMBL" id="KAH7118498.1"/>
    </source>
</evidence>
<protein>
    <submittedName>
        <fullName evidence="1">Uncharacterized protein</fullName>
    </submittedName>
</protein>